<comment type="subcellular location">
    <subcellularLocation>
        <location evidence="1">Cell membrane</location>
        <topology evidence="1">Multi-pass membrane protein</topology>
    </subcellularLocation>
</comment>
<evidence type="ECO:0000256" key="4">
    <source>
        <dbReference type="ARBA" id="ARBA00022989"/>
    </source>
</evidence>
<protein>
    <recommendedName>
        <fullName evidence="9">Polysaccharide biosynthesis protein C-terminal domain-containing protein</fullName>
    </recommendedName>
</protein>
<evidence type="ECO:0000256" key="2">
    <source>
        <dbReference type="ARBA" id="ARBA00022475"/>
    </source>
</evidence>
<evidence type="ECO:0000256" key="1">
    <source>
        <dbReference type="ARBA" id="ARBA00004651"/>
    </source>
</evidence>
<keyword evidence="2" id="KW-1003">Cell membrane</keyword>
<feature type="transmembrane region" description="Helical" evidence="6">
    <location>
        <begin position="306"/>
        <end position="325"/>
    </location>
</feature>
<feature type="transmembrane region" description="Helical" evidence="6">
    <location>
        <begin position="20"/>
        <end position="38"/>
    </location>
</feature>
<dbReference type="PANTHER" id="PTHR30250:SF26">
    <property type="entry name" value="PSMA PROTEIN"/>
    <property type="match status" value="1"/>
</dbReference>
<evidence type="ECO:0008006" key="9">
    <source>
        <dbReference type="Google" id="ProtNLM"/>
    </source>
</evidence>
<keyword evidence="3 6" id="KW-0812">Transmembrane</keyword>
<feature type="transmembrane region" description="Helical" evidence="6">
    <location>
        <begin position="154"/>
        <end position="177"/>
    </location>
</feature>
<feature type="transmembrane region" description="Helical" evidence="6">
    <location>
        <begin position="44"/>
        <end position="64"/>
    </location>
</feature>
<evidence type="ECO:0000313" key="8">
    <source>
        <dbReference type="Proteomes" id="UP000176303"/>
    </source>
</evidence>
<keyword evidence="4 6" id="KW-1133">Transmembrane helix</keyword>
<feature type="transmembrane region" description="Helical" evidence="6">
    <location>
        <begin position="368"/>
        <end position="385"/>
    </location>
</feature>
<gene>
    <name evidence="7" type="ORF">A3D72_04305</name>
</gene>
<reference evidence="7 8" key="1">
    <citation type="journal article" date="2016" name="Nat. Commun.">
        <title>Thousands of microbial genomes shed light on interconnected biogeochemical processes in an aquifer system.</title>
        <authorList>
            <person name="Anantharaman K."/>
            <person name="Brown C.T."/>
            <person name="Hug L.A."/>
            <person name="Sharon I."/>
            <person name="Castelle C.J."/>
            <person name="Probst A.J."/>
            <person name="Thomas B.C."/>
            <person name="Singh A."/>
            <person name="Wilkins M.J."/>
            <person name="Karaoz U."/>
            <person name="Brodie E.L."/>
            <person name="Williams K.H."/>
            <person name="Hubbard S.S."/>
            <person name="Banfield J.F."/>
        </authorList>
    </citation>
    <scope>NUCLEOTIDE SEQUENCE [LARGE SCALE GENOMIC DNA]</scope>
</reference>
<dbReference type="PANTHER" id="PTHR30250">
    <property type="entry name" value="PST FAMILY PREDICTED COLANIC ACID TRANSPORTER"/>
    <property type="match status" value="1"/>
</dbReference>
<feature type="transmembrane region" description="Helical" evidence="6">
    <location>
        <begin position="85"/>
        <end position="108"/>
    </location>
</feature>
<dbReference type="GO" id="GO:0005886">
    <property type="term" value="C:plasma membrane"/>
    <property type="evidence" value="ECO:0007669"/>
    <property type="project" value="UniProtKB-SubCell"/>
</dbReference>
<dbReference type="InterPro" id="IPR050833">
    <property type="entry name" value="Poly_Biosynth_Transport"/>
</dbReference>
<comment type="caution">
    <text evidence="7">The sequence shown here is derived from an EMBL/GenBank/DDBJ whole genome shotgun (WGS) entry which is preliminary data.</text>
</comment>
<organism evidence="7 8">
    <name type="scientific">Candidatus Uhrbacteria bacterium RIFCSPHIGHO2_02_FULL_57_19</name>
    <dbReference type="NCBI Taxonomy" id="1802391"/>
    <lineage>
        <taxon>Bacteria</taxon>
        <taxon>Candidatus Uhriibacteriota</taxon>
    </lineage>
</organism>
<proteinExistence type="predicted"/>
<dbReference type="AlphaFoldDB" id="A0A1F7U4I0"/>
<feature type="transmembrane region" description="Helical" evidence="6">
    <location>
        <begin position="183"/>
        <end position="202"/>
    </location>
</feature>
<sequence length="454" mass="49262">MSSIRSTIAKGTTLLTAGNVLSRFISLATVIVVTRGLSLRDYGLVALALAATGPVFSITSLGMDEMVVSDTARAIGEGRPGRARAILRSFMALRFFLLAVLLAAGWILRGYLTARYGSAFSTYFWILALYLIIQEIRTLFQIIFQVGKRFAAVAAGNAGELLVKLASVLVFAATGGLSVENILASHTIAAGVVLMASIPAFLNSVSPIRSVRAETGAVLIPILRSHGKWQAAQSVLSDAISSARYFLINTILSTESVAVFSVAQSMYSAAASFFPLKFVLFPILAGVARQEERARQLVARATKYSLLFYTSLMILVWVAAGPIIGLLFPKYLVGIPILMLMALRLPLNSFSIAQAPVLTVFREQRAQMLFTAASGVSMLVLLPPLMRRFSLVGTVVEGLITVSLVIVIREIYLRHKHHLSSVTTQTLFRIDALDRALLNEIRSGIVRLLSRRAR</sequence>
<feature type="transmembrane region" description="Helical" evidence="6">
    <location>
        <begin position="331"/>
        <end position="347"/>
    </location>
</feature>
<dbReference type="Proteomes" id="UP000176303">
    <property type="component" value="Unassembled WGS sequence"/>
</dbReference>
<evidence type="ECO:0000256" key="6">
    <source>
        <dbReference type="SAM" id="Phobius"/>
    </source>
</evidence>
<evidence type="ECO:0000256" key="3">
    <source>
        <dbReference type="ARBA" id="ARBA00022692"/>
    </source>
</evidence>
<name>A0A1F7U4I0_9BACT</name>
<feature type="transmembrane region" description="Helical" evidence="6">
    <location>
        <begin position="391"/>
        <end position="412"/>
    </location>
</feature>
<dbReference type="STRING" id="1802391.A3D72_04305"/>
<dbReference type="Pfam" id="PF13440">
    <property type="entry name" value="Polysacc_synt_3"/>
    <property type="match status" value="1"/>
</dbReference>
<feature type="transmembrane region" description="Helical" evidence="6">
    <location>
        <begin position="114"/>
        <end position="133"/>
    </location>
</feature>
<accession>A0A1F7U4I0</accession>
<evidence type="ECO:0000256" key="5">
    <source>
        <dbReference type="ARBA" id="ARBA00023136"/>
    </source>
</evidence>
<keyword evidence="5 6" id="KW-0472">Membrane</keyword>
<evidence type="ECO:0000313" key="7">
    <source>
        <dbReference type="EMBL" id="OGL72758.1"/>
    </source>
</evidence>
<dbReference type="EMBL" id="MGDZ01000052">
    <property type="protein sequence ID" value="OGL72758.1"/>
    <property type="molecule type" value="Genomic_DNA"/>
</dbReference>